<dbReference type="PANTHER" id="PTHR46638:SF1">
    <property type="entry name" value="CORRINOID ADENOSYLTRANSFERASE"/>
    <property type="match status" value="1"/>
</dbReference>
<name>A0ABU1FVR6_9MICC</name>
<evidence type="ECO:0000313" key="1">
    <source>
        <dbReference type="EMBL" id="MDR5712776.1"/>
    </source>
</evidence>
<accession>A0ABU1FVR6</accession>
<dbReference type="Pfam" id="PF02572">
    <property type="entry name" value="CobA_CobO_BtuR"/>
    <property type="match status" value="1"/>
</dbReference>
<organism evidence="1 2">
    <name type="scientific">Nesterenkonia flava</name>
    <dbReference type="NCBI Taxonomy" id="469799"/>
    <lineage>
        <taxon>Bacteria</taxon>
        <taxon>Bacillati</taxon>
        <taxon>Actinomycetota</taxon>
        <taxon>Actinomycetes</taxon>
        <taxon>Micrococcales</taxon>
        <taxon>Micrococcaceae</taxon>
        <taxon>Nesterenkonia</taxon>
    </lineage>
</organism>
<protein>
    <submittedName>
        <fullName evidence="1">Cob(I)yrinic acid a,c-diamide adenosyltransferase</fullName>
    </submittedName>
</protein>
<gene>
    <name evidence="1" type="ORF">RH857_11650</name>
</gene>
<dbReference type="Gene3D" id="3.40.50.300">
    <property type="entry name" value="P-loop containing nucleotide triphosphate hydrolases"/>
    <property type="match status" value="1"/>
</dbReference>
<keyword evidence="2" id="KW-1185">Reference proteome</keyword>
<sequence length="138" mass="14376">MSASSPSSTAGPASGRGFVMLLTGDGWGKSTAALGYAVRASTRGWPVTVVQFLKGGAWNGPEASLTTLSGVRWQAFTPGLTWGSENPKKLARWAWDEALEAMNSPEGGLVVLDEVARAVDHGLLQAPEVAAALGRRNP</sequence>
<comment type="caution">
    <text evidence="1">The sequence shown here is derived from an EMBL/GenBank/DDBJ whole genome shotgun (WGS) entry which is preliminary data.</text>
</comment>
<dbReference type="Proteomes" id="UP001260872">
    <property type="component" value="Unassembled WGS sequence"/>
</dbReference>
<dbReference type="PANTHER" id="PTHR46638">
    <property type="entry name" value="CORRINOID ADENOSYLTRANSFERASE"/>
    <property type="match status" value="1"/>
</dbReference>
<evidence type="ECO:0000313" key="2">
    <source>
        <dbReference type="Proteomes" id="UP001260872"/>
    </source>
</evidence>
<dbReference type="InterPro" id="IPR003724">
    <property type="entry name" value="CblAdoTrfase_CobA"/>
</dbReference>
<dbReference type="InterPro" id="IPR027417">
    <property type="entry name" value="P-loop_NTPase"/>
</dbReference>
<dbReference type="SUPFAM" id="SSF52540">
    <property type="entry name" value="P-loop containing nucleoside triphosphate hydrolases"/>
    <property type="match status" value="1"/>
</dbReference>
<dbReference type="EMBL" id="JAVKGT010000036">
    <property type="protein sequence ID" value="MDR5712776.1"/>
    <property type="molecule type" value="Genomic_DNA"/>
</dbReference>
<proteinExistence type="predicted"/>
<reference evidence="2" key="1">
    <citation type="submission" date="2023-07" db="EMBL/GenBank/DDBJ databases">
        <title>Description of three actinobacteria isolated from air of manufacturing shop in a pharmaceutical factory.</title>
        <authorList>
            <person name="Zhang D.-F."/>
        </authorList>
    </citation>
    <scope>NUCLEOTIDE SEQUENCE [LARGE SCALE GENOMIC DNA]</scope>
    <source>
        <strain evidence="2">CCTCC AB 207010</strain>
    </source>
</reference>